<evidence type="ECO:0000256" key="5">
    <source>
        <dbReference type="HAMAP-Rule" id="MF_00374"/>
    </source>
</evidence>
<reference evidence="7" key="1">
    <citation type="submission" date="2017-09" db="EMBL/GenBank/DDBJ databases">
        <title>Depth-based differentiation of microbial function through sediment-hosted aquifers and enrichment of novel symbionts in the deep terrestrial subsurface.</title>
        <authorList>
            <person name="Probst A.J."/>
            <person name="Ladd B."/>
            <person name="Jarett J.K."/>
            <person name="Geller-Mcgrath D.E."/>
            <person name="Sieber C.M.K."/>
            <person name="Emerson J.B."/>
            <person name="Anantharaman K."/>
            <person name="Thomas B.C."/>
            <person name="Malmstrom R."/>
            <person name="Stieglmeier M."/>
            <person name="Klingl A."/>
            <person name="Woyke T."/>
            <person name="Ryan C.M."/>
            <person name="Banfield J.F."/>
        </authorList>
    </citation>
    <scope>NUCLEOTIDE SEQUENCE [LARGE SCALE GENOMIC DNA]</scope>
</reference>
<dbReference type="InterPro" id="IPR001854">
    <property type="entry name" value="Ribosomal_uL29"/>
</dbReference>
<protein>
    <recommendedName>
        <fullName evidence="4 5">Large ribosomal subunit protein uL29</fullName>
    </recommendedName>
</protein>
<keyword evidence="3 5" id="KW-0687">Ribonucleoprotein</keyword>
<dbReference type="NCBIfam" id="TIGR00012">
    <property type="entry name" value="L29"/>
    <property type="match status" value="1"/>
</dbReference>
<evidence type="ECO:0000313" key="7">
    <source>
        <dbReference type="Proteomes" id="UP000228809"/>
    </source>
</evidence>
<dbReference type="GO" id="GO:0006412">
    <property type="term" value="P:translation"/>
    <property type="evidence" value="ECO:0007669"/>
    <property type="project" value="UniProtKB-UniRule"/>
</dbReference>
<dbReference type="AlphaFoldDB" id="A0A2M6WEI9"/>
<dbReference type="InterPro" id="IPR036049">
    <property type="entry name" value="Ribosomal_uL29_sf"/>
</dbReference>
<dbReference type="HAMAP" id="MF_00374">
    <property type="entry name" value="Ribosomal_uL29"/>
    <property type="match status" value="1"/>
</dbReference>
<comment type="similarity">
    <text evidence="1 5">Belongs to the universal ribosomal protein uL29 family.</text>
</comment>
<evidence type="ECO:0000256" key="1">
    <source>
        <dbReference type="ARBA" id="ARBA00009254"/>
    </source>
</evidence>
<name>A0A2M6WEI9_9BACT</name>
<dbReference type="EMBL" id="PFBJ01000007">
    <property type="protein sequence ID" value="PIT91202.1"/>
    <property type="molecule type" value="Genomic_DNA"/>
</dbReference>
<evidence type="ECO:0000256" key="2">
    <source>
        <dbReference type="ARBA" id="ARBA00022980"/>
    </source>
</evidence>
<comment type="caution">
    <text evidence="6">The sequence shown here is derived from an EMBL/GenBank/DDBJ whole genome shotgun (WGS) entry which is preliminary data.</text>
</comment>
<evidence type="ECO:0000256" key="4">
    <source>
        <dbReference type="ARBA" id="ARBA00035204"/>
    </source>
</evidence>
<dbReference type="SUPFAM" id="SSF46561">
    <property type="entry name" value="Ribosomal protein L29 (L29p)"/>
    <property type="match status" value="1"/>
</dbReference>
<dbReference type="GO" id="GO:0005840">
    <property type="term" value="C:ribosome"/>
    <property type="evidence" value="ECO:0007669"/>
    <property type="project" value="UniProtKB-KW"/>
</dbReference>
<proteinExistence type="inferred from homology"/>
<dbReference type="GO" id="GO:0003735">
    <property type="term" value="F:structural constituent of ribosome"/>
    <property type="evidence" value="ECO:0007669"/>
    <property type="project" value="InterPro"/>
</dbReference>
<gene>
    <name evidence="5 6" type="primary">rpmC</name>
    <name evidence="6" type="ORF">COU17_01690</name>
</gene>
<dbReference type="Gene3D" id="1.10.287.310">
    <property type="match status" value="1"/>
</dbReference>
<dbReference type="GO" id="GO:1990904">
    <property type="term" value="C:ribonucleoprotein complex"/>
    <property type="evidence" value="ECO:0007669"/>
    <property type="project" value="UniProtKB-KW"/>
</dbReference>
<dbReference type="Pfam" id="PF00831">
    <property type="entry name" value="Ribosomal_L29"/>
    <property type="match status" value="1"/>
</dbReference>
<dbReference type="Proteomes" id="UP000228809">
    <property type="component" value="Unassembled WGS sequence"/>
</dbReference>
<sequence>MKDLRKKSDADLAKLLVQNQEAHRGFRFTVAGSSARNTREGRALRKSIARIKTLMNERKQK</sequence>
<accession>A0A2M6WEI9</accession>
<organism evidence="6 7">
    <name type="scientific">Candidatus Kaiserbacteria bacterium CG10_big_fil_rev_8_21_14_0_10_49_17</name>
    <dbReference type="NCBI Taxonomy" id="1974609"/>
    <lineage>
        <taxon>Bacteria</taxon>
        <taxon>Candidatus Kaiseribacteriota</taxon>
    </lineage>
</organism>
<keyword evidence="2 5" id="KW-0689">Ribosomal protein</keyword>
<evidence type="ECO:0000313" key="6">
    <source>
        <dbReference type="EMBL" id="PIT91202.1"/>
    </source>
</evidence>
<evidence type="ECO:0000256" key="3">
    <source>
        <dbReference type="ARBA" id="ARBA00023274"/>
    </source>
</evidence>